<name>A0A3D3TLW9_9BACT</name>
<evidence type="ECO:0000313" key="1">
    <source>
        <dbReference type="EMBL" id="HCO70134.1"/>
    </source>
</evidence>
<dbReference type="EMBL" id="DQBS01000139">
    <property type="protein sequence ID" value="HCO70134.1"/>
    <property type="molecule type" value="Genomic_DNA"/>
</dbReference>
<dbReference type="AlphaFoldDB" id="A0A3D3TLW9"/>
<organism evidence="1 2">
    <name type="scientific">Mesotoga infera</name>
    <dbReference type="NCBI Taxonomy" id="1236046"/>
    <lineage>
        <taxon>Bacteria</taxon>
        <taxon>Thermotogati</taxon>
        <taxon>Thermotogota</taxon>
        <taxon>Thermotogae</taxon>
        <taxon>Kosmotogales</taxon>
        <taxon>Kosmotogaceae</taxon>
        <taxon>Mesotoga</taxon>
    </lineage>
</organism>
<evidence type="ECO:0000313" key="2">
    <source>
        <dbReference type="Proteomes" id="UP000264215"/>
    </source>
</evidence>
<evidence type="ECO:0008006" key="3">
    <source>
        <dbReference type="Google" id="ProtNLM"/>
    </source>
</evidence>
<proteinExistence type="predicted"/>
<gene>
    <name evidence="1" type="ORF">DIT26_06100</name>
</gene>
<accession>A0A3D3TLW9</accession>
<dbReference type="Proteomes" id="UP000264215">
    <property type="component" value="Unassembled WGS sequence"/>
</dbReference>
<reference evidence="1 2" key="1">
    <citation type="journal article" date="2018" name="Nat. Biotechnol.">
        <title>A standardized bacterial taxonomy based on genome phylogeny substantially revises the tree of life.</title>
        <authorList>
            <person name="Parks D.H."/>
            <person name="Chuvochina M."/>
            <person name="Waite D.W."/>
            <person name="Rinke C."/>
            <person name="Skarshewski A."/>
            <person name="Chaumeil P.A."/>
            <person name="Hugenholtz P."/>
        </authorList>
    </citation>
    <scope>NUCLEOTIDE SEQUENCE [LARGE SCALE GENOMIC DNA]</scope>
    <source>
        <strain evidence="1">UBA9905</strain>
    </source>
</reference>
<sequence>MKEPHMIVNEDGKTVSVILSISTYKKILDDLEELEEIRAYDKAKKSTDEILPFEEALDKFKREDV</sequence>
<protein>
    <recommendedName>
        <fullName evidence="3">Phd_YefM</fullName>
    </recommendedName>
</protein>
<comment type="caution">
    <text evidence="1">The sequence shown here is derived from an EMBL/GenBank/DDBJ whole genome shotgun (WGS) entry which is preliminary data.</text>
</comment>